<proteinExistence type="predicted"/>
<comment type="caution">
    <text evidence="1">The sequence shown here is derived from an EMBL/GenBank/DDBJ whole genome shotgun (WGS) entry which is preliminary data.</text>
</comment>
<protein>
    <submittedName>
        <fullName evidence="1">Uncharacterized protein</fullName>
    </submittedName>
</protein>
<reference evidence="1" key="1">
    <citation type="journal article" date="2015" name="Nature">
        <title>Complex archaea that bridge the gap between prokaryotes and eukaryotes.</title>
        <authorList>
            <person name="Spang A."/>
            <person name="Saw J.H."/>
            <person name="Jorgensen S.L."/>
            <person name="Zaremba-Niedzwiedzka K."/>
            <person name="Martijn J."/>
            <person name="Lind A.E."/>
            <person name="van Eijk R."/>
            <person name="Schleper C."/>
            <person name="Guy L."/>
            <person name="Ettema T.J."/>
        </authorList>
    </citation>
    <scope>NUCLEOTIDE SEQUENCE</scope>
</reference>
<dbReference type="AlphaFoldDB" id="A0A0F9HF06"/>
<dbReference type="EMBL" id="LAZR01015313">
    <property type="protein sequence ID" value="KKM13727.1"/>
    <property type="molecule type" value="Genomic_DNA"/>
</dbReference>
<organism evidence="1">
    <name type="scientific">marine sediment metagenome</name>
    <dbReference type="NCBI Taxonomy" id="412755"/>
    <lineage>
        <taxon>unclassified sequences</taxon>
        <taxon>metagenomes</taxon>
        <taxon>ecological metagenomes</taxon>
    </lineage>
</organism>
<gene>
    <name evidence="1" type="ORF">LCGC14_1713270</name>
</gene>
<name>A0A0F9HF06_9ZZZZ</name>
<accession>A0A0F9HF06</accession>
<evidence type="ECO:0000313" key="1">
    <source>
        <dbReference type="EMBL" id="KKM13727.1"/>
    </source>
</evidence>
<sequence>MAILLPYVDLLSTRDGRYVCYRQPDDTPLSAPSSPLDVALYLYNHGALHCYQRLFRQGRSLMEVVVHWVPQVGRYGQRQHRPAGAELADPPCLLTKDLAHHLNPNGQLALVQGGRFTGRRGVVVGHDLRMTIVALEARRGHDHHVLSMDADVVRALPAHVYPLGVR</sequence>